<name>A0A7J4IQY4_9ARCH</name>
<dbReference type="AlphaFoldDB" id="A0A7J4IQY4"/>
<organism evidence="2 3">
    <name type="scientific">Candidatus Iainarchaeum sp</name>
    <dbReference type="NCBI Taxonomy" id="3101447"/>
    <lineage>
        <taxon>Archaea</taxon>
        <taxon>Candidatus Iainarchaeota</taxon>
        <taxon>Candidatus Iainarchaeia</taxon>
        <taxon>Candidatus Iainarchaeales</taxon>
        <taxon>Candidatus Iainarchaeaceae</taxon>
        <taxon>Candidatus Iainarchaeum</taxon>
    </lineage>
</organism>
<protein>
    <submittedName>
        <fullName evidence="2">Uncharacterized protein</fullName>
    </submittedName>
</protein>
<sequence length="112" mass="12820">MVDLSKIPASTLQATVRKRHLDLLVLELNLQMNSADEVVLESINNRIRSLVECAEELVRRKQRVHIDLAKLTPVVRGKLEKAIGESRVLGPKAIEGRQKREMPKPKRRRLPK</sequence>
<reference evidence="3" key="1">
    <citation type="journal article" date="2020" name="bioRxiv">
        <title>A rank-normalized archaeal taxonomy based on genome phylogeny resolves widespread incomplete and uneven classifications.</title>
        <authorList>
            <person name="Rinke C."/>
            <person name="Chuvochina M."/>
            <person name="Mussig A.J."/>
            <person name="Chaumeil P.-A."/>
            <person name="Waite D.W."/>
            <person name="Whitman W.B."/>
            <person name="Parks D.H."/>
            <person name="Hugenholtz P."/>
        </authorList>
    </citation>
    <scope>NUCLEOTIDE SEQUENCE [LARGE SCALE GENOMIC DNA]</scope>
</reference>
<proteinExistence type="predicted"/>
<accession>A0A7J4IQY4</accession>
<feature type="compositionally biased region" description="Basic and acidic residues" evidence="1">
    <location>
        <begin position="94"/>
        <end position="104"/>
    </location>
</feature>
<evidence type="ECO:0000313" key="3">
    <source>
        <dbReference type="Proteomes" id="UP000577419"/>
    </source>
</evidence>
<comment type="caution">
    <text evidence="2">The sequence shown here is derived from an EMBL/GenBank/DDBJ whole genome shotgun (WGS) entry which is preliminary data.</text>
</comment>
<feature type="region of interest" description="Disordered" evidence="1">
    <location>
        <begin position="90"/>
        <end position="112"/>
    </location>
</feature>
<dbReference type="EMBL" id="DUFG01000006">
    <property type="protein sequence ID" value="HIH07923.1"/>
    <property type="molecule type" value="Genomic_DNA"/>
</dbReference>
<evidence type="ECO:0000313" key="2">
    <source>
        <dbReference type="EMBL" id="HIH07923.1"/>
    </source>
</evidence>
<dbReference type="Proteomes" id="UP000577419">
    <property type="component" value="Unassembled WGS sequence"/>
</dbReference>
<evidence type="ECO:0000256" key="1">
    <source>
        <dbReference type="SAM" id="MobiDB-lite"/>
    </source>
</evidence>
<gene>
    <name evidence="2" type="ORF">HA237_00985</name>
</gene>